<dbReference type="Proteomes" id="UP000799764">
    <property type="component" value="Unassembled WGS sequence"/>
</dbReference>
<evidence type="ECO:0000259" key="2">
    <source>
        <dbReference type="Pfam" id="PF24864"/>
    </source>
</evidence>
<protein>
    <recommendedName>
        <fullName evidence="2">DUF7730 domain-containing protein</fullName>
    </recommendedName>
</protein>
<feature type="compositionally biased region" description="Basic and acidic residues" evidence="1">
    <location>
        <begin position="1"/>
        <end position="22"/>
    </location>
</feature>
<reference evidence="3" key="1">
    <citation type="journal article" date="2020" name="Stud. Mycol.">
        <title>101 Dothideomycetes genomes: a test case for predicting lifestyles and emergence of pathogens.</title>
        <authorList>
            <person name="Haridas S."/>
            <person name="Albert R."/>
            <person name="Binder M."/>
            <person name="Bloem J."/>
            <person name="Labutti K."/>
            <person name="Salamov A."/>
            <person name="Andreopoulos B."/>
            <person name="Baker S."/>
            <person name="Barry K."/>
            <person name="Bills G."/>
            <person name="Bluhm B."/>
            <person name="Cannon C."/>
            <person name="Castanera R."/>
            <person name="Culley D."/>
            <person name="Daum C."/>
            <person name="Ezra D."/>
            <person name="Gonzalez J."/>
            <person name="Henrissat B."/>
            <person name="Kuo A."/>
            <person name="Liang C."/>
            <person name="Lipzen A."/>
            <person name="Lutzoni F."/>
            <person name="Magnuson J."/>
            <person name="Mondo S."/>
            <person name="Nolan M."/>
            <person name="Ohm R."/>
            <person name="Pangilinan J."/>
            <person name="Park H.-J."/>
            <person name="Ramirez L."/>
            <person name="Alfaro M."/>
            <person name="Sun H."/>
            <person name="Tritt A."/>
            <person name="Yoshinaga Y."/>
            <person name="Zwiers L.-H."/>
            <person name="Turgeon B."/>
            <person name="Goodwin S."/>
            <person name="Spatafora J."/>
            <person name="Crous P."/>
            <person name="Grigoriev I."/>
        </authorList>
    </citation>
    <scope>NUCLEOTIDE SEQUENCE</scope>
    <source>
        <strain evidence="3">CBS 690.94</strain>
    </source>
</reference>
<name>A0A9P4PWZ8_9PLEO</name>
<feature type="region of interest" description="Disordered" evidence="1">
    <location>
        <begin position="1"/>
        <end position="41"/>
    </location>
</feature>
<sequence length="296" mass="33860">MRWIPHDIEPPSSSKKDKDRPKRSILSRKPTEPNHGALKRRQSAISLTSEVDEELDARTHMQGQSAFFAMLPIEIRKMVYEHVVGEETVHLLFAKKRFGHFICKGDGRDGECGCKVLVGGSQCGRLSAACVRMLVVCRRMYTEAAPHLYSPHTFSLLHITHLLFLPTHVPQPRLDTIRNLRLKWTIRGMPYFRRNPSSKRPAYPEDTANWEKGWDIMARMKALKDLRVSIVDPSPEGIWEGHWLGVEEVLMNAVKRVRAPRRYEVVLPYASCRVDWDVGGCNVKLMRPSLEEGGAE</sequence>
<dbReference type="Pfam" id="PF24864">
    <property type="entry name" value="DUF7730"/>
    <property type="match status" value="1"/>
</dbReference>
<gene>
    <name evidence="3" type="ORF">P171DRAFT_426239</name>
</gene>
<proteinExistence type="predicted"/>
<evidence type="ECO:0000313" key="4">
    <source>
        <dbReference type="Proteomes" id="UP000799764"/>
    </source>
</evidence>
<keyword evidence="4" id="KW-1185">Reference proteome</keyword>
<dbReference type="InterPro" id="IPR056632">
    <property type="entry name" value="DUF7730"/>
</dbReference>
<feature type="domain" description="DUF7730" evidence="2">
    <location>
        <begin position="60"/>
        <end position="288"/>
    </location>
</feature>
<comment type="caution">
    <text evidence="3">The sequence shown here is derived from an EMBL/GenBank/DDBJ whole genome shotgun (WGS) entry which is preliminary data.</text>
</comment>
<dbReference type="OrthoDB" id="4757095at2759"/>
<accession>A0A9P4PWZ8</accession>
<evidence type="ECO:0000256" key="1">
    <source>
        <dbReference type="SAM" id="MobiDB-lite"/>
    </source>
</evidence>
<dbReference type="PANTHER" id="PTHR38790:SF9">
    <property type="entry name" value="F-BOX DOMAIN-CONTAINING PROTEIN"/>
    <property type="match status" value="1"/>
</dbReference>
<evidence type="ECO:0000313" key="3">
    <source>
        <dbReference type="EMBL" id="KAF2451782.1"/>
    </source>
</evidence>
<dbReference type="PANTHER" id="PTHR38790">
    <property type="entry name" value="2EXR DOMAIN-CONTAINING PROTEIN-RELATED"/>
    <property type="match status" value="1"/>
</dbReference>
<dbReference type="AlphaFoldDB" id="A0A9P4PWZ8"/>
<organism evidence="3 4">
    <name type="scientific">Karstenula rhodostoma CBS 690.94</name>
    <dbReference type="NCBI Taxonomy" id="1392251"/>
    <lineage>
        <taxon>Eukaryota</taxon>
        <taxon>Fungi</taxon>
        <taxon>Dikarya</taxon>
        <taxon>Ascomycota</taxon>
        <taxon>Pezizomycotina</taxon>
        <taxon>Dothideomycetes</taxon>
        <taxon>Pleosporomycetidae</taxon>
        <taxon>Pleosporales</taxon>
        <taxon>Massarineae</taxon>
        <taxon>Didymosphaeriaceae</taxon>
        <taxon>Karstenula</taxon>
    </lineage>
</organism>
<dbReference type="EMBL" id="MU001492">
    <property type="protein sequence ID" value="KAF2451782.1"/>
    <property type="molecule type" value="Genomic_DNA"/>
</dbReference>